<comment type="caution">
    <text evidence="1">The sequence shown here is derived from an EMBL/GenBank/DDBJ whole genome shotgun (WGS) entry which is preliminary data.</text>
</comment>
<sequence>MNFRLSARLTSPASPVQTYFRQKRFQILVGQQIKALITTTTVEPLCEHRHTNPYPIEQIGARAT</sequence>
<accession>A0A1J5R9B5</accession>
<reference evidence="1" key="1">
    <citation type="submission" date="2016-10" db="EMBL/GenBank/DDBJ databases">
        <title>Sequence of Gallionella enrichment culture.</title>
        <authorList>
            <person name="Poehlein A."/>
            <person name="Muehling M."/>
            <person name="Daniel R."/>
        </authorList>
    </citation>
    <scope>NUCLEOTIDE SEQUENCE</scope>
</reference>
<proteinExistence type="predicted"/>
<protein>
    <submittedName>
        <fullName evidence="1">Uncharacterized protein</fullName>
    </submittedName>
</protein>
<evidence type="ECO:0000313" key="1">
    <source>
        <dbReference type="EMBL" id="OIQ92622.1"/>
    </source>
</evidence>
<dbReference type="EMBL" id="MLJW01000227">
    <property type="protein sequence ID" value="OIQ92622.1"/>
    <property type="molecule type" value="Genomic_DNA"/>
</dbReference>
<name>A0A1J5R9B5_9ZZZZ</name>
<organism evidence="1">
    <name type="scientific">mine drainage metagenome</name>
    <dbReference type="NCBI Taxonomy" id="410659"/>
    <lineage>
        <taxon>unclassified sequences</taxon>
        <taxon>metagenomes</taxon>
        <taxon>ecological metagenomes</taxon>
    </lineage>
</organism>
<dbReference type="AlphaFoldDB" id="A0A1J5R9B5"/>
<gene>
    <name evidence="1" type="ORF">GALL_254450</name>
</gene>